<proteinExistence type="predicted"/>
<keyword evidence="1" id="KW-0472">Membrane</keyword>
<sequence>MDIGADGHWLHTATIGLFALALAVLRVRLDGRYGGTFSALSGAIVAQPALHAMTELTVSGTGDPVGHVAETSMSVLPILLSSLVVAVVIGAQRLFTLLALRPLIALLHLLFRVPSPAGTGSPRPMPRSVPQAPKPHLGAVATRRGPPLLAAVAF</sequence>
<organism evidence="2 3">
    <name type="scientific">Lentzea kristufekii</name>
    <dbReference type="NCBI Taxonomy" id="3095430"/>
    <lineage>
        <taxon>Bacteria</taxon>
        <taxon>Bacillati</taxon>
        <taxon>Actinomycetota</taxon>
        <taxon>Actinomycetes</taxon>
        <taxon>Pseudonocardiales</taxon>
        <taxon>Pseudonocardiaceae</taxon>
        <taxon>Lentzea</taxon>
    </lineage>
</organism>
<dbReference type="EMBL" id="JAXAVV010000002">
    <property type="protein sequence ID" value="MDX8048478.1"/>
    <property type="molecule type" value="Genomic_DNA"/>
</dbReference>
<keyword evidence="3" id="KW-1185">Reference proteome</keyword>
<protein>
    <submittedName>
        <fullName evidence="2">Uncharacterized protein</fullName>
    </submittedName>
</protein>
<reference evidence="2 3" key="1">
    <citation type="submission" date="2023-11" db="EMBL/GenBank/DDBJ databases">
        <title>Lentzea sokolovensis, sp. nov., Lentzea kristufkii, sp. nov., and Lentzea miocenensis, sp. nov., rare actinobacteria from Sokolov Coal Basin, Miocene lacustrine sediment, Czech Republic.</title>
        <authorList>
            <person name="Lara A."/>
            <person name="Kotroba L."/>
            <person name="Nouioui I."/>
            <person name="Neumann-Schaal M."/>
            <person name="Mast Y."/>
            <person name="Chronakova A."/>
        </authorList>
    </citation>
    <scope>NUCLEOTIDE SEQUENCE [LARGE SCALE GENOMIC DNA]</scope>
    <source>
        <strain evidence="2 3">BCCO 10_0798</strain>
    </source>
</reference>
<comment type="caution">
    <text evidence="2">The sequence shown here is derived from an EMBL/GenBank/DDBJ whole genome shotgun (WGS) entry which is preliminary data.</text>
</comment>
<reference evidence="2 3" key="2">
    <citation type="submission" date="2023-11" db="EMBL/GenBank/DDBJ databases">
        <authorList>
            <person name="Lara A.C."/>
            <person name="Chronakova A."/>
        </authorList>
    </citation>
    <scope>NUCLEOTIDE SEQUENCE [LARGE SCALE GENOMIC DNA]</scope>
    <source>
        <strain evidence="2 3">BCCO 10_0798</strain>
    </source>
</reference>
<evidence type="ECO:0000313" key="3">
    <source>
        <dbReference type="Proteomes" id="UP001271792"/>
    </source>
</evidence>
<evidence type="ECO:0000256" key="1">
    <source>
        <dbReference type="SAM" id="Phobius"/>
    </source>
</evidence>
<gene>
    <name evidence="2" type="ORF">SK571_03715</name>
</gene>
<feature type="transmembrane region" description="Helical" evidence="1">
    <location>
        <begin position="6"/>
        <end position="25"/>
    </location>
</feature>
<name>A0ABU4TK51_9PSEU</name>
<evidence type="ECO:0000313" key="2">
    <source>
        <dbReference type="EMBL" id="MDX8048478.1"/>
    </source>
</evidence>
<accession>A0ABU4TK51</accession>
<dbReference type="RefSeq" id="WP_319982596.1">
    <property type="nucleotide sequence ID" value="NZ_JAXAVV010000002.1"/>
</dbReference>
<dbReference type="Proteomes" id="UP001271792">
    <property type="component" value="Unassembled WGS sequence"/>
</dbReference>
<feature type="transmembrane region" description="Helical" evidence="1">
    <location>
        <begin position="74"/>
        <end position="100"/>
    </location>
</feature>
<keyword evidence="1" id="KW-1133">Transmembrane helix</keyword>
<keyword evidence="1" id="KW-0812">Transmembrane</keyword>